<dbReference type="AlphaFoldDB" id="A0A9W7GKM2"/>
<dbReference type="OrthoDB" id="10557584at2759"/>
<feature type="region of interest" description="Disordered" evidence="1">
    <location>
        <begin position="125"/>
        <end position="201"/>
    </location>
</feature>
<evidence type="ECO:0000256" key="1">
    <source>
        <dbReference type="SAM" id="MobiDB-lite"/>
    </source>
</evidence>
<dbReference type="EMBL" id="BRYA01000325">
    <property type="protein sequence ID" value="GMI47060.1"/>
    <property type="molecule type" value="Genomic_DNA"/>
</dbReference>
<comment type="caution">
    <text evidence="2">The sequence shown here is derived from an EMBL/GenBank/DDBJ whole genome shotgun (WGS) entry which is preliminary data.</text>
</comment>
<sequence>MRRNRGRDAHDDWGNEEEDDLKNTARTVDSDEISEEDNENERSGVLEGIVNIRTELEGEEEDWGGLGAALDPMKSLAEELQRCEEGIEFARKALEQDVAEESQVRVELGEVGEVGGAGGMGFVVESEEIEKGEETVDAEKRTAGTKTLSEGNTEEDTDTDTEKDERREEKSTTEIDTAENAGSDGEEDDTQVGMEDSFTTKPQHHDVVVFATENSKDVLRAPTKQNLVRLLREKGKLQQVLGHTAGAKATLTELVQLLKELIEEEDGGKETNMDGSVRERINTNESDFSELSDEIENDEEEYSKSYKLKLAEIRHDLGTVARLEGDLETSAASLKLSVELKTEIMGGHSRTVAESLSSLSLTMKLLGREEEAEEFNRKAMRTFHDIETNHVLLGWF</sequence>
<feature type="compositionally biased region" description="Basic and acidic residues" evidence="1">
    <location>
        <begin position="132"/>
        <end position="142"/>
    </location>
</feature>
<protein>
    <submittedName>
        <fullName evidence="2">Uncharacterized protein</fullName>
    </submittedName>
</protein>
<keyword evidence="3" id="KW-1185">Reference proteome</keyword>
<name>A0A9W7GKM2_9STRA</name>
<feature type="compositionally biased region" description="Acidic residues" evidence="1">
    <location>
        <begin position="30"/>
        <end position="39"/>
    </location>
</feature>
<dbReference type="Gene3D" id="1.25.40.10">
    <property type="entry name" value="Tetratricopeptide repeat domain"/>
    <property type="match status" value="1"/>
</dbReference>
<accession>A0A9W7GKM2</accession>
<reference evidence="3" key="1">
    <citation type="journal article" date="2023" name="Commun. Biol.">
        <title>Genome analysis of Parmales, the sister group of diatoms, reveals the evolutionary specialization of diatoms from phago-mixotrophs to photoautotrophs.</title>
        <authorList>
            <person name="Ban H."/>
            <person name="Sato S."/>
            <person name="Yoshikawa S."/>
            <person name="Yamada K."/>
            <person name="Nakamura Y."/>
            <person name="Ichinomiya M."/>
            <person name="Sato N."/>
            <person name="Blanc-Mathieu R."/>
            <person name="Endo H."/>
            <person name="Kuwata A."/>
            <person name="Ogata H."/>
        </authorList>
    </citation>
    <scope>NUCLEOTIDE SEQUENCE [LARGE SCALE GENOMIC DNA]</scope>
</reference>
<organism evidence="2 3">
    <name type="scientific">Triparma columacea</name>
    <dbReference type="NCBI Taxonomy" id="722753"/>
    <lineage>
        <taxon>Eukaryota</taxon>
        <taxon>Sar</taxon>
        <taxon>Stramenopiles</taxon>
        <taxon>Ochrophyta</taxon>
        <taxon>Bolidophyceae</taxon>
        <taxon>Parmales</taxon>
        <taxon>Triparmaceae</taxon>
        <taxon>Triparma</taxon>
    </lineage>
</organism>
<feature type="compositionally biased region" description="Basic and acidic residues" evidence="1">
    <location>
        <begin position="163"/>
        <end position="173"/>
    </location>
</feature>
<gene>
    <name evidence="2" type="ORF">TrCOL_g176</name>
</gene>
<feature type="region of interest" description="Disordered" evidence="1">
    <location>
        <begin position="1"/>
        <end position="44"/>
    </location>
</feature>
<proteinExistence type="predicted"/>
<evidence type="ECO:0000313" key="3">
    <source>
        <dbReference type="Proteomes" id="UP001165065"/>
    </source>
</evidence>
<dbReference type="SUPFAM" id="SSF48452">
    <property type="entry name" value="TPR-like"/>
    <property type="match status" value="1"/>
</dbReference>
<dbReference type="Proteomes" id="UP001165065">
    <property type="component" value="Unassembled WGS sequence"/>
</dbReference>
<feature type="compositionally biased region" description="Acidic residues" evidence="1">
    <location>
        <begin position="152"/>
        <end position="162"/>
    </location>
</feature>
<evidence type="ECO:0000313" key="2">
    <source>
        <dbReference type="EMBL" id="GMI47060.1"/>
    </source>
</evidence>
<feature type="compositionally biased region" description="Basic and acidic residues" evidence="1">
    <location>
        <begin position="1"/>
        <end position="13"/>
    </location>
</feature>
<dbReference type="InterPro" id="IPR011990">
    <property type="entry name" value="TPR-like_helical_dom_sf"/>
</dbReference>
<dbReference type="Pfam" id="PF13424">
    <property type="entry name" value="TPR_12"/>
    <property type="match status" value="1"/>
</dbReference>